<organism evidence="7 8">
    <name type="scientific">Suillus discolor</name>
    <dbReference type="NCBI Taxonomy" id="1912936"/>
    <lineage>
        <taxon>Eukaryota</taxon>
        <taxon>Fungi</taxon>
        <taxon>Dikarya</taxon>
        <taxon>Basidiomycota</taxon>
        <taxon>Agaricomycotina</taxon>
        <taxon>Agaricomycetes</taxon>
        <taxon>Agaricomycetidae</taxon>
        <taxon>Boletales</taxon>
        <taxon>Suillineae</taxon>
        <taxon>Suillaceae</taxon>
        <taxon>Suillus</taxon>
    </lineage>
</organism>
<dbReference type="GO" id="GO:0005789">
    <property type="term" value="C:endoplasmic reticulum membrane"/>
    <property type="evidence" value="ECO:0007669"/>
    <property type="project" value="UniProtKB-SubCell"/>
</dbReference>
<comment type="caution">
    <text evidence="5">Lacks conserved residue(s) required for the propagation of feature annotation.</text>
</comment>
<keyword evidence="5" id="KW-0949">S-adenosyl-L-methionine</keyword>
<dbReference type="RefSeq" id="XP_041298052.1">
    <property type="nucleotide sequence ID" value="XM_041432728.1"/>
</dbReference>
<accession>A0A9P7FGN7</accession>
<keyword evidence="4 5" id="KW-0472">Membrane</keyword>
<comment type="catalytic activity">
    <reaction evidence="5">
        <text>[protein]-C-terminal S-[(2E,6E)-farnesyl]-L-cysteine + S-adenosyl-L-methionine = [protein]-C-terminal S-[(2E,6E)-farnesyl]-L-cysteine methyl ester + S-adenosyl-L-homocysteine</text>
        <dbReference type="Rhea" id="RHEA:21672"/>
        <dbReference type="Rhea" id="RHEA-COMP:12125"/>
        <dbReference type="Rhea" id="RHEA-COMP:12126"/>
        <dbReference type="ChEBI" id="CHEBI:57856"/>
        <dbReference type="ChEBI" id="CHEBI:59789"/>
        <dbReference type="ChEBI" id="CHEBI:90510"/>
        <dbReference type="ChEBI" id="CHEBI:90511"/>
        <dbReference type="EC" id="2.1.1.100"/>
    </reaction>
</comment>
<keyword evidence="8" id="KW-1185">Reference proteome</keyword>
<keyword evidence="5" id="KW-0256">Endoplasmic reticulum</keyword>
<feature type="signal peptide" evidence="6">
    <location>
        <begin position="1"/>
        <end position="15"/>
    </location>
</feature>
<sequence length="241" mass="26469">MSLLKIPFILASAIGIHISSITPSPPPSSKEKVVGSSLESIMGWFLKLRCMELIKISAWAASFAEVASILAIHIDPSYIPEGIYAARAVQLLCILHPTPITPAFLAGSTAIAIGGVLRLYCILTLGKFWSFHLSVRKEHRLVTSGPYSVVRHPSYTGLLLQATGIATMYGSQGSWMRQSGILRVPFIKVLAMIVFFGSVTLATWISLSRPAVEDKMLQLALGEEWENWAKKVRYRLIPGVY</sequence>
<evidence type="ECO:0000256" key="4">
    <source>
        <dbReference type="ARBA" id="ARBA00023136"/>
    </source>
</evidence>
<evidence type="ECO:0000256" key="6">
    <source>
        <dbReference type="SAM" id="SignalP"/>
    </source>
</evidence>
<keyword evidence="5" id="KW-0808">Transferase</keyword>
<dbReference type="PANTHER" id="PTHR12714">
    <property type="entry name" value="PROTEIN-S ISOPRENYLCYSTEINE O-METHYLTRANSFERASE"/>
    <property type="match status" value="1"/>
</dbReference>
<dbReference type="AlphaFoldDB" id="A0A9P7FGN7"/>
<protein>
    <recommendedName>
        <fullName evidence="5">Protein-S-isoprenylcysteine O-methyltransferase</fullName>
        <ecNumber evidence="5">2.1.1.100</ecNumber>
    </recommendedName>
</protein>
<dbReference type="EC" id="2.1.1.100" evidence="5"/>
<comment type="similarity">
    <text evidence="5">Belongs to the class VI-like SAM-binding methyltransferase superfamily. Isoprenylcysteine carboxyl methyltransferase family.</text>
</comment>
<dbReference type="GO" id="GO:0032259">
    <property type="term" value="P:methylation"/>
    <property type="evidence" value="ECO:0007669"/>
    <property type="project" value="UniProtKB-KW"/>
</dbReference>
<evidence type="ECO:0000313" key="8">
    <source>
        <dbReference type="Proteomes" id="UP000823399"/>
    </source>
</evidence>
<keyword evidence="2 5" id="KW-0812">Transmembrane</keyword>
<dbReference type="OrthoDB" id="422086at2759"/>
<keyword evidence="3 5" id="KW-1133">Transmembrane helix</keyword>
<keyword evidence="5" id="KW-0489">Methyltransferase</keyword>
<evidence type="ECO:0000313" key="7">
    <source>
        <dbReference type="EMBL" id="KAG2117163.1"/>
    </source>
</evidence>
<dbReference type="InterPro" id="IPR007269">
    <property type="entry name" value="ICMT_MeTrfase"/>
</dbReference>
<dbReference type="EMBL" id="JABBWM010000005">
    <property type="protein sequence ID" value="KAG2117163.1"/>
    <property type="molecule type" value="Genomic_DNA"/>
</dbReference>
<dbReference type="Proteomes" id="UP000823399">
    <property type="component" value="Unassembled WGS sequence"/>
</dbReference>
<proteinExistence type="inferred from homology"/>
<dbReference type="Gene3D" id="1.20.120.1630">
    <property type="match status" value="1"/>
</dbReference>
<feature type="chain" id="PRO_5040309701" description="Protein-S-isoprenylcysteine O-methyltransferase" evidence="6">
    <location>
        <begin position="16"/>
        <end position="241"/>
    </location>
</feature>
<dbReference type="Pfam" id="PF04140">
    <property type="entry name" value="ICMT"/>
    <property type="match status" value="1"/>
</dbReference>
<dbReference type="PANTHER" id="PTHR12714:SF9">
    <property type="entry name" value="PROTEIN-S-ISOPRENYLCYSTEINE O-METHYLTRANSFERASE"/>
    <property type="match status" value="1"/>
</dbReference>
<dbReference type="GO" id="GO:0004671">
    <property type="term" value="F:protein C-terminal S-isoprenylcysteine carboxyl O-methyltransferase activity"/>
    <property type="evidence" value="ECO:0007669"/>
    <property type="project" value="UniProtKB-EC"/>
</dbReference>
<feature type="transmembrane region" description="Helical" evidence="5">
    <location>
        <begin position="186"/>
        <end position="207"/>
    </location>
</feature>
<comment type="caution">
    <text evidence="7">The sequence shown here is derived from an EMBL/GenBank/DDBJ whole genome shotgun (WGS) entry which is preliminary data.</text>
</comment>
<gene>
    <name evidence="7" type="ORF">F5147DRAFT_627953</name>
</gene>
<evidence type="ECO:0000256" key="5">
    <source>
        <dbReference type="RuleBase" id="RU362022"/>
    </source>
</evidence>
<evidence type="ECO:0000256" key="3">
    <source>
        <dbReference type="ARBA" id="ARBA00022989"/>
    </source>
</evidence>
<dbReference type="GeneID" id="64694987"/>
<feature type="transmembrane region" description="Helical" evidence="5">
    <location>
        <begin position="104"/>
        <end position="126"/>
    </location>
</feature>
<evidence type="ECO:0000256" key="2">
    <source>
        <dbReference type="ARBA" id="ARBA00022692"/>
    </source>
</evidence>
<keyword evidence="6" id="KW-0732">Signal</keyword>
<comment type="subcellular location">
    <subcellularLocation>
        <location evidence="5">Endoplasmic reticulum membrane</location>
        <topology evidence="5">Multi-pass membrane protein</topology>
    </subcellularLocation>
    <subcellularLocation>
        <location evidence="1">Membrane</location>
        <topology evidence="1">Multi-pass membrane protein</topology>
    </subcellularLocation>
</comment>
<evidence type="ECO:0000256" key="1">
    <source>
        <dbReference type="ARBA" id="ARBA00004141"/>
    </source>
</evidence>
<name>A0A9P7FGN7_9AGAM</name>
<reference evidence="7" key="1">
    <citation type="journal article" date="2020" name="New Phytol.">
        <title>Comparative genomics reveals dynamic genome evolution in host specialist ectomycorrhizal fungi.</title>
        <authorList>
            <person name="Lofgren L.A."/>
            <person name="Nguyen N.H."/>
            <person name="Vilgalys R."/>
            <person name="Ruytinx J."/>
            <person name="Liao H.L."/>
            <person name="Branco S."/>
            <person name="Kuo A."/>
            <person name="LaButti K."/>
            <person name="Lipzen A."/>
            <person name="Andreopoulos W."/>
            <person name="Pangilinan J."/>
            <person name="Riley R."/>
            <person name="Hundley H."/>
            <person name="Na H."/>
            <person name="Barry K."/>
            <person name="Grigoriev I.V."/>
            <person name="Stajich J.E."/>
            <person name="Kennedy P.G."/>
        </authorList>
    </citation>
    <scope>NUCLEOTIDE SEQUENCE</scope>
    <source>
        <strain evidence="7">FC423</strain>
    </source>
</reference>